<organism evidence="2 3">
    <name type="scientific">Prorocentrum cordatum</name>
    <dbReference type="NCBI Taxonomy" id="2364126"/>
    <lineage>
        <taxon>Eukaryota</taxon>
        <taxon>Sar</taxon>
        <taxon>Alveolata</taxon>
        <taxon>Dinophyceae</taxon>
        <taxon>Prorocentrales</taxon>
        <taxon>Prorocentraceae</taxon>
        <taxon>Prorocentrum</taxon>
    </lineage>
</organism>
<keyword evidence="1" id="KW-0472">Membrane</keyword>
<proteinExistence type="predicted"/>
<keyword evidence="3" id="KW-1185">Reference proteome</keyword>
<gene>
    <name evidence="2" type="ORF">PCOR1329_LOCUS49814</name>
</gene>
<evidence type="ECO:0000256" key="1">
    <source>
        <dbReference type="SAM" id="Phobius"/>
    </source>
</evidence>
<keyword evidence="1" id="KW-1133">Transmembrane helix</keyword>
<comment type="caution">
    <text evidence="2">The sequence shown here is derived from an EMBL/GenBank/DDBJ whole genome shotgun (WGS) entry which is preliminary data.</text>
</comment>
<accession>A0ABN9UM86</accession>
<dbReference type="Proteomes" id="UP001189429">
    <property type="component" value="Unassembled WGS sequence"/>
</dbReference>
<evidence type="ECO:0000313" key="3">
    <source>
        <dbReference type="Proteomes" id="UP001189429"/>
    </source>
</evidence>
<keyword evidence="1" id="KW-0812">Transmembrane</keyword>
<sequence length="239" mass="27489">MGCIPSDATYFTFFSSWLWCLPTGTKKAFCVLGLFSIAIFPSRHERTCGRIFASMCSMVLLVIPMFTWQPACFSTVDWVVWPTVNHYSRSYQQMVELRNSSTFEWNHHSLESIQKRFRGANGSACKDLRILNFQPQLLQMQQARATNNARNQSFRGSKREYCVDHYVQFGMATCRRYYLVALSRAVAAEAEYIAEWLDYHLSVGFDKFIILNKDVTGGVEQILRPYMEQGSVEGSLDLS</sequence>
<reference evidence="2" key="1">
    <citation type="submission" date="2023-10" db="EMBL/GenBank/DDBJ databases">
        <authorList>
            <person name="Chen Y."/>
            <person name="Shah S."/>
            <person name="Dougan E. K."/>
            <person name="Thang M."/>
            <person name="Chan C."/>
        </authorList>
    </citation>
    <scope>NUCLEOTIDE SEQUENCE [LARGE SCALE GENOMIC DNA]</scope>
</reference>
<evidence type="ECO:0008006" key="4">
    <source>
        <dbReference type="Google" id="ProtNLM"/>
    </source>
</evidence>
<feature type="transmembrane region" description="Helical" evidence="1">
    <location>
        <begin position="16"/>
        <end position="39"/>
    </location>
</feature>
<feature type="transmembrane region" description="Helical" evidence="1">
    <location>
        <begin position="51"/>
        <end position="68"/>
    </location>
</feature>
<dbReference type="EMBL" id="CAUYUJ010016032">
    <property type="protein sequence ID" value="CAK0861018.1"/>
    <property type="molecule type" value="Genomic_DNA"/>
</dbReference>
<name>A0ABN9UM86_9DINO</name>
<protein>
    <recommendedName>
        <fullName evidence="4">Glycosyltransferase family 92 protein</fullName>
    </recommendedName>
</protein>
<evidence type="ECO:0000313" key="2">
    <source>
        <dbReference type="EMBL" id="CAK0861018.1"/>
    </source>
</evidence>